<dbReference type="InterPro" id="IPR051534">
    <property type="entry name" value="CBASS_pafABC_assoc_protein"/>
</dbReference>
<gene>
    <name evidence="4" type="ORF">O3V59_21450</name>
</gene>
<comment type="caution">
    <text evidence="4">The sequence shown here is derived from an EMBL/GenBank/DDBJ whole genome shotgun (WGS) entry which is preliminary data.</text>
</comment>
<dbReference type="InterPro" id="IPR057727">
    <property type="entry name" value="WCX_dom"/>
</dbReference>
<protein>
    <submittedName>
        <fullName evidence="4">YafY family protein</fullName>
    </submittedName>
</protein>
<feature type="domain" description="HTH deoR-type" evidence="3">
    <location>
        <begin position="2"/>
        <end position="57"/>
    </location>
</feature>
<evidence type="ECO:0000313" key="5">
    <source>
        <dbReference type="Proteomes" id="UP001151071"/>
    </source>
</evidence>
<evidence type="ECO:0000256" key="2">
    <source>
        <dbReference type="ARBA" id="ARBA00023163"/>
    </source>
</evidence>
<dbReference type="AlphaFoldDB" id="A0A9X3TUQ0"/>
<keyword evidence="5" id="KW-1185">Reference proteome</keyword>
<evidence type="ECO:0000313" key="4">
    <source>
        <dbReference type="EMBL" id="MDA5110907.1"/>
    </source>
</evidence>
<dbReference type="PANTHER" id="PTHR34580:SF1">
    <property type="entry name" value="PROTEIN PAFC"/>
    <property type="match status" value="1"/>
</dbReference>
<dbReference type="RefSeq" id="WP_271141004.1">
    <property type="nucleotide sequence ID" value="NZ_JAPYYP010000050.1"/>
</dbReference>
<dbReference type="Pfam" id="PF25583">
    <property type="entry name" value="WCX"/>
    <property type="match status" value="1"/>
</dbReference>
<evidence type="ECO:0000256" key="1">
    <source>
        <dbReference type="ARBA" id="ARBA00023015"/>
    </source>
</evidence>
<feature type="non-terminal residue" evidence="4">
    <location>
        <position position="346"/>
    </location>
</feature>
<dbReference type="InterPro" id="IPR001034">
    <property type="entry name" value="DeoR_HTH"/>
</dbReference>
<dbReference type="InterPro" id="IPR028349">
    <property type="entry name" value="PafC-like"/>
</dbReference>
<dbReference type="InterPro" id="IPR036390">
    <property type="entry name" value="WH_DNA-bd_sf"/>
</dbReference>
<dbReference type="PROSITE" id="PS52050">
    <property type="entry name" value="WYL"/>
    <property type="match status" value="1"/>
</dbReference>
<dbReference type="Pfam" id="PF08279">
    <property type="entry name" value="HTH_11"/>
    <property type="match status" value="1"/>
</dbReference>
<dbReference type="Proteomes" id="UP001151071">
    <property type="component" value="Unassembled WGS sequence"/>
</dbReference>
<accession>A0A9X3TUQ0</accession>
<dbReference type="Gene3D" id="1.10.10.10">
    <property type="entry name" value="Winged helix-like DNA-binding domain superfamily/Winged helix DNA-binding domain"/>
    <property type="match status" value="1"/>
</dbReference>
<dbReference type="GO" id="GO:0003700">
    <property type="term" value="F:DNA-binding transcription factor activity"/>
    <property type="evidence" value="ECO:0007669"/>
    <property type="project" value="InterPro"/>
</dbReference>
<dbReference type="InterPro" id="IPR036388">
    <property type="entry name" value="WH-like_DNA-bd_sf"/>
</dbReference>
<dbReference type="Pfam" id="PF13280">
    <property type="entry name" value="WYL"/>
    <property type="match status" value="1"/>
</dbReference>
<dbReference type="PANTHER" id="PTHR34580">
    <property type="match status" value="1"/>
</dbReference>
<keyword evidence="1" id="KW-0805">Transcription regulation</keyword>
<dbReference type="InterPro" id="IPR026881">
    <property type="entry name" value="WYL_dom"/>
</dbReference>
<dbReference type="EMBL" id="JAPYYP010000050">
    <property type="protein sequence ID" value="MDA5110907.1"/>
    <property type="molecule type" value="Genomic_DNA"/>
</dbReference>
<organism evidence="4 5">
    <name type="scientific">Brevibacillus thermoruber</name>
    <dbReference type="NCBI Taxonomy" id="33942"/>
    <lineage>
        <taxon>Bacteria</taxon>
        <taxon>Bacillati</taxon>
        <taxon>Bacillota</taxon>
        <taxon>Bacilli</taxon>
        <taxon>Bacillales</taxon>
        <taxon>Paenibacillaceae</taxon>
        <taxon>Brevibacillus</taxon>
    </lineage>
</organism>
<dbReference type="InterPro" id="IPR013196">
    <property type="entry name" value="HTH_11"/>
</dbReference>
<dbReference type="SUPFAM" id="SSF46785">
    <property type="entry name" value="Winged helix' DNA-binding domain"/>
    <property type="match status" value="1"/>
</dbReference>
<keyword evidence="2" id="KW-0804">Transcription</keyword>
<dbReference type="PROSITE" id="PS51000">
    <property type="entry name" value="HTH_DEOR_2"/>
    <property type="match status" value="1"/>
</dbReference>
<dbReference type="PIRSF" id="PIRSF016838">
    <property type="entry name" value="PafC"/>
    <property type="match status" value="1"/>
</dbReference>
<proteinExistence type="predicted"/>
<evidence type="ECO:0000259" key="3">
    <source>
        <dbReference type="PROSITE" id="PS51000"/>
    </source>
</evidence>
<name>A0A9X3TUQ0_9BACL</name>
<reference evidence="4" key="1">
    <citation type="submission" date="2022-12" db="EMBL/GenBank/DDBJ databases">
        <title>Draft genome sequence of the thermophilic strain Brevibacillus thermoruber HT42, isolated from Los Humeros, Puebla, Mexico, with biotechnological potential.</title>
        <authorList>
            <person name="Lara Sanchez J."/>
            <person name="Solis Palacios R."/>
            <person name="Bustos Baena A.S."/>
            <person name="Ruz Baez A.E."/>
            <person name="Espinosa Luna G."/>
            <person name="Oliart Ros R.M."/>
        </authorList>
    </citation>
    <scope>NUCLEOTIDE SEQUENCE</scope>
    <source>
        <strain evidence="4">HT42</strain>
    </source>
</reference>
<sequence length="346" mass="39591">MRADRLVKIMLLLQNHVKMTTRELADALEVSPRTILRDMDALSTSGIPVVAERGKTGGWRFMDHFHNQLSGMTLSDMKSLFILPSEKILADLGIETEGIDLRQKLLASMPGHTRNEARSYLEKIHIDTDTWKPAKEKLEAFQTVQQALWEDRKLNMVYEKADGTRTQRLVSPLGLVAKGGTWYLVAMSDEGDYRSFRISRIRQANMEPYTFVRPKNFSLAAYWKQSKAEFVRTLPAYEVQVLAHSSIISRMTFTDKFVQQVHTEKTTDQNTTEHEWTPVTLCFPNEQEAVSYILGFGDSIKLLHPEHLIETIVQQAKAVITRSSPYLCVKLPSVRMPPSVPRRGRR</sequence>